<dbReference type="InParanoid" id="A0A2P5CW99"/>
<reference evidence="2" key="1">
    <citation type="submission" date="2016-06" db="EMBL/GenBank/DDBJ databases">
        <title>Parallel loss of symbiosis genes in relatives of nitrogen-fixing non-legume Parasponia.</title>
        <authorList>
            <person name="Van Velzen R."/>
            <person name="Holmer R."/>
            <person name="Bu F."/>
            <person name="Rutten L."/>
            <person name="Van Zeijl A."/>
            <person name="Liu W."/>
            <person name="Santuari L."/>
            <person name="Cao Q."/>
            <person name="Sharma T."/>
            <person name="Shen D."/>
            <person name="Roswanjaya Y."/>
            <person name="Wardhani T."/>
            <person name="Kalhor M.S."/>
            <person name="Jansen J."/>
            <person name="Van den Hoogen J."/>
            <person name="Gungor B."/>
            <person name="Hartog M."/>
            <person name="Hontelez J."/>
            <person name="Verver J."/>
            <person name="Yang W.-C."/>
            <person name="Schijlen E."/>
            <person name="Repin R."/>
            <person name="Schilthuizen M."/>
            <person name="Schranz E."/>
            <person name="Heidstra R."/>
            <person name="Miyata K."/>
            <person name="Fedorova E."/>
            <person name="Kohlen W."/>
            <person name="Bisseling T."/>
            <person name="Smit S."/>
            <person name="Geurts R."/>
        </authorList>
    </citation>
    <scope>NUCLEOTIDE SEQUENCE [LARGE SCALE GENOMIC DNA]</scope>
    <source>
        <strain evidence="2">cv. RG33-2</strain>
    </source>
</reference>
<dbReference type="EMBL" id="JXTC01000321">
    <property type="protein sequence ID" value="PON65328.1"/>
    <property type="molecule type" value="Genomic_DNA"/>
</dbReference>
<accession>A0A2P5CW99</accession>
<sequence>MIVSPPQYLFDNADISRRFSLWGAIILECIWTSRNEVVHGKVMPNPTQCLLSYSKRVEEFEWCLPSEQLDRKSENYCFPISWTPPKSGTIKINVDASVSEHVAAVSVVC</sequence>
<evidence type="ECO:0000313" key="2">
    <source>
        <dbReference type="Proteomes" id="UP000237000"/>
    </source>
</evidence>
<dbReference type="AlphaFoldDB" id="A0A2P5CW99"/>
<dbReference type="Proteomes" id="UP000237000">
    <property type="component" value="Unassembled WGS sequence"/>
</dbReference>
<comment type="caution">
    <text evidence="1">The sequence shown here is derived from an EMBL/GenBank/DDBJ whole genome shotgun (WGS) entry which is preliminary data.</text>
</comment>
<evidence type="ECO:0000313" key="1">
    <source>
        <dbReference type="EMBL" id="PON65328.1"/>
    </source>
</evidence>
<name>A0A2P5CW99_TREOI</name>
<proteinExistence type="predicted"/>
<keyword evidence="2" id="KW-1185">Reference proteome</keyword>
<gene>
    <name evidence="1" type="ORF">TorRG33x02_270940</name>
</gene>
<organism evidence="1 2">
    <name type="scientific">Trema orientale</name>
    <name type="common">Charcoal tree</name>
    <name type="synonym">Celtis orientalis</name>
    <dbReference type="NCBI Taxonomy" id="63057"/>
    <lineage>
        <taxon>Eukaryota</taxon>
        <taxon>Viridiplantae</taxon>
        <taxon>Streptophyta</taxon>
        <taxon>Embryophyta</taxon>
        <taxon>Tracheophyta</taxon>
        <taxon>Spermatophyta</taxon>
        <taxon>Magnoliopsida</taxon>
        <taxon>eudicotyledons</taxon>
        <taxon>Gunneridae</taxon>
        <taxon>Pentapetalae</taxon>
        <taxon>rosids</taxon>
        <taxon>fabids</taxon>
        <taxon>Rosales</taxon>
        <taxon>Cannabaceae</taxon>
        <taxon>Trema</taxon>
    </lineage>
</organism>
<protein>
    <submittedName>
        <fullName evidence="1">Uncharacterized protein</fullName>
    </submittedName>
</protein>